<comment type="caution">
    <text evidence="3">The sequence shown here is derived from an EMBL/GenBank/DDBJ whole genome shotgun (WGS) entry which is preliminary data.</text>
</comment>
<proteinExistence type="predicted"/>
<dbReference type="Proteomes" id="UP001501637">
    <property type="component" value="Unassembled WGS sequence"/>
</dbReference>
<feature type="chain" id="PRO_5046419364" description="Secreted protein" evidence="2">
    <location>
        <begin position="23"/>
        <end position="336"/>
    </location>
</feature>
<name>A0ABP6MB95_9ACTN</name>
<organism evidence="3 4">
    <name type="scientific">Streptomyces rectiviolaceus</name>
    <dbReference type="NCBI Taxonomy" id="332591"/>
    <lineage>
        <taxon>Bacteria</taxon>
        <taxon>Bacillati</taxon>
        <taxon>Actinomycetota</taxon>
        <taxon>Actinomycetes</taxon>
        <taxon>Kitasatosporales</taxon>
        <taxon>Streptomycetaceae</taxon>
        <taxon>Streptomyces</taxon>
    </lineage>
</organism>
<protein>
    <recommendedName>
        <fullName evidence="5">Secreted protein</fullName>
    </recommendedName>
</protein>
<keyword evidence="4" id="KW-1185">Reference proteome</keyword>
<evidence type="ECO:0000256" key="2">
    <source>
        <dbReference type="SAM" id="SignalP"/>
    </source>
</evidence>
<dbReference type="RefSeq" id="WP_344519072.1">
    <property type="nucleotide sequence ID" value="NZ_BAAAUG010000019.1"/>
</dbReference>
<evidence type="ECO:0000256" key="1">
    <source>
        <dbReference type="SAM" id="MobiDB-lite"/>
    </source>
</evidence>
<dbReference type="EMBL" id="BAAAUG010000019">
    <property type="protein sequence ID" value="GAA3087639.1"/>
    <property type="molecule type" value="Genomic_DNA"/>
</dbReference>
<gene>
    <name evidence="3" type="ORF">GCM10010449_08970</name>
</gene>
<keyword evidence="2" id="KW-0732">Signal</keyword>
<feature type="signal peptide" evidence="2">
    <location>
        <begin position="1"/>
        <end position="22"/>
    </location>
</feature>
<evidence type="ECO:0000313" key="4">
    <source>
        <dbReference type="Proteomes" id="UP001501637"/>
    </source>
</evidence>
<feature type="region of interest" description="Disordered" evidence="1">
    <location>
        <begin position="21"/>
        <end position="41"/>
    </location>
</feature>
<accession>A0ABP6MB95</accession>
<evidence type="ECO:0008006" key="5">
    <source>
        <dbReference type="Google" id="ProtNLM"/>
    </source>
</evidence>
<feature type="region of interest" description="Disordered" evidence="1">
    <location>
        <begin position="243"/>
        <end position="262"/>
    </location>
</feature>
<sequence length="336" mass="35937">MRGTALVLAVLGISVIPSNAFADGPGGGSEGNVEQSGEKNDEEIASVVRFDLSRNGTGKARGPLTVSSADWAPPPCWYEPKYTPEQLKADHQKTKNLPHASGLGEAVAAFEKHYVEGHPYKNYNMDKKGKGMFWDRAALPYEEGGDIFACKKPPFWVDNGEPPNVENAVTPEVLAELAYAKIKIPGTKVTLAPDNVTKVNLHTWAWLDKAKFKPVSVTASLNAGGQNIEATTTAEPRSLRIEPGTKDAKSHPASGECAINEDGSIGSPYVRGNAEKTPPCGVTYLRSSGDGTYELKATITWKVTWEGTGVPGGNLPAGTFGTTQDITVEEIQSINR</sequence>
<reference evidence="4" key="1">
    <citation type="journal article" date="2019" name="Int. J. Syst. Evol. Microbiol.">
        <title>The Global Catalogue of Microorganisms (GCM) 10K type strain sequencing project: providing services to taxonomists for standard genome sequencing and annotation.</title>
        <authorList>
            <consortium name="The Broad Institute Genomics Platform"/>
            <consortium name="The Broad Institute Genome Sequencing Center for Infectious Disease"/>
            <person name="Wu L."/>
            <person name="Ma J."/>
        </authorList>
    </citation>
    <scope>NUCLEOTIDE SEQUENCE [LARGE SCALE GENOMIC DNA]</scope>
    <source>
        <strain evidence="4">JCM 9092</strain>
    </source>
</reference>
<evidence type="ECO:0000313" key="3">
    <source>
        <dbReference type="EMBL" id="GAA3087639.1"/>
    </source>
</evidence>